<feature type="transmembrane region" description="Helical" evidence="8">
    <location>
        <begin position="87"/>
        <end position="106"/>
    </location>
</feature>
<keyword evidence="7 8" id="KW-0472">Membrane</keyword>
<feature type="domain" description="Major facilitator superfamily (MFS) profile" evidence="9">
    <location>
        <begin position="21"/>
        <end position="409"/>
    </location>
</feature>
<keyword evidence="4" id="KW-1003">Cell membrane</keyword>
<keyword evidence="11" id="KW-1185">Reference proteome</keyword>
<evidence type="ECO:0000256" key="5">
    <source>
        <dbReference type="ARBA" id="ARBA00022692"/>
    </source>
</evidence>
<organism evidence="10 11">
    <name type="scientific">Corynebacterium cystitidis DSM 20524</name>
    <dbReference type="NCBI Taxonomy" id="1121357"/>
    <lineage>
        <taxon>Bacteria</taxon>
        <taxon>Bacillati</taxon>
        <taxon>Actinomycetota</taxon>
        <taxon>Actinomycetes</taxon>
        <taxon>Mycobacteriales</taxon>
        <taxon>Corynebacteriaceae</taxon>
        <taxon>Corynebacterium</taxon>
    </lineage>
</organism>
<feature type="transmembrane region" description="Helical" evidence="8">
    <location>
        <begin position="112"/>
        <end position="133"/>
    </location>
</feature>
<evidence type="ECO:0000256" key="6">
    <source>
        <dbReference type="ARBA" id="ARBA00022989"/>
    </source>
</evidence>
<feature type="transmembrane region" description="Helical" evidence="8">
    <location>
        <begin position="290"/>
        <end position="311"/>
    </location>
</feature>
<evidence type="ECO:0000256" key="3">
    <source>
        <dbReference type="ARBA" id="ARBA00022448"/>
    </source>
</evidence>
<dbReference type="InterPro" id="IPR020846">
    <property type="entry name" value="MFS_dom"/>
</dbReference>
<evidence type="ECO:0000256" key="4">
    <source>
        <dbReference type="ARBA" id="ARBA00022475"/>
    </source>
</evidence>
<protein>
    <submittedName>
        <fullName evidence="10">MFS transporter, DHA1 family, bicyclomycin/chloramphenicol resistance protein</fullName>
    </submittedName>
</protein>
<dbReference type="Proteomes" id="UP000198929">
    <property type="component" value="Unassembled WGS sequence"/>
</dbReference>
<dbReference type="InterPro" id="IPR036259">
    <property type="entry name" value="MFS_trans_sf"/>
</dbReference>
<evidence type="ECO:0000256" key="2">
    <source>
        <dbReference type="ARBA" id="ARBA00006236"/>
    </source>
</evidence>
<comment type="similarity">
    <text evidence="2">Belongs to the major facilitator superfamily. Bcr/CmlA family.</text>
</comment>
<dbReference type="STRING" id="1121357.SAMN05661109_00175"/>
<dbReference type="GO" id="GO:0042910">
    <property type="term" value="F:xenobiotic transmembrane transporter activity"/>
    <property type="evidence" value="ECO:0007669"/>
    <property type="project" value="InterPro"/>
</dbReference>
<dbReference type="RefSeq" id="WP_092254827.1">
    <property type="nucleotide sequence ID" value="NZ_CP047199.1"/>
</dbReference>
<feature type="transmembrane region" description="Helical" evidence="8">
    <location>
        <begin position="54"/>
        <end position="75"/>
    </location>
</feature>
<dbReference type="PANTHER" id="PTHR23502:SF132">
    <property type="entry name" value="POLYAMINE TRANSPORTER 2-RELATED"/>
    <property type="match status" value="1"/>
</dbReference>
<feature type="transmembrane region" description="Helical" evidence="8">
    <location>
        <begin position="225"/>
        <end position="244"/>
    </location>
</feature>
<keyword evidence="3" id="KW-0813">Transport</keyword>
<evidence type="ECO:0000256" key="7">
    <source>
        <dbReference type="ARBA" id="ARBA00023136"/>
    </source>
</evidence>
<dbReference type="GO" id="GO:1990961">
    <property type="term" value="P:xenobiotic detoxification by transmembrane export across the plasma membrane"/>
    <property type="evidence" value="ECO:0007669"/>
    <property type="project" value="InterPro"/>
</dbReference>
<evidence type="ECO:0000313" key="10">
    <source>
        <dbReference type="EMBL" id="SER41817.1"/>
    </source>
</evidence>
<keyword evidence="6 8" id="KW-1133">Transmembrane helix</keyword>
<dbReference type="NCBIfam" id="TIGR00710">
    <property type="entry name" value="efflux_Bcr_CflA"/>
    <property type="match status" value="1"/>
</dbReference>
<dbReference type="CDD" id="cd17320">
    <property type="entry name" value="MFS_MdfA_MDR_like"/>
    <property type="match status" value="1"/>
</dbReference>
<dbReference type="AlphaFoldDB" id="A0A1H9P186"/>
<dbReference type="Pfam" id="PF07690">
    <property type="entry name" value="MFS_1"/>
    <property type="match status" value="1"/>
</dbReference>
<feature type="transmembrane region" description="Helical" evidence="8">
    <location>
        <begin position="383"/>
        <end position="403"/>
    </location>
</feature>
<feature type="transmembrane region" description="Helical" evidence="8">
    <location>
        <begin position="259"/>
        <end position="278"/>
    </location>
</feature>
<dbReference type="PANTHER" id="PTHR23502">
    <property type="entry name" value="MAJOR FACILITATOR SUPERFAMILY"/>
    <property type="match status" value="1"/>
</dbReference>
<proteinExistence type="inferred from homology"/>
<gene>
    <name evidence="10" type="ORF">SAMN05661109_00175</name>
</gene>
<evidence type="ECO:0000259" key="9">
    <source>
        <dbReference type="PROSITE" id="PS50850"/>
    </source>
</evidence>
<accession>A0A1H9P186</accession>
<dbReference type="PROSITE" id="PS00216">
    <property type="entry name" value="SUGAR_TRANSPORT_1"/>
    <property type="match status" value="1"/>
</dbReference>
<feature type="transmembrane region" description="Helical" evidence="8">
    <location>
        <begin position="176"/>
        <end position="195"/>
    </location>
</feature>
<name>A0A1H9P186_9CORY</name>
<evidence type="ECO:0000256" key="8">
    <source>
        <dbReference type="SAM" id="Phobius"/>
    </source>
</evidence>
<sequence length="413" mass="43658">MMTRTQSQGDTRTSGAIPPLLLTVLALVSAIEPLSINMYLSGMPQLSRDLGVDQTAGQLTLTAFLAGIAVGQIIVGPVSDSLGRRTLFIRGTLGLMAASVLAAVAPNIWVLYLARVAQGLAGGTAVVLARAVAADLASGKELARVFALLMMLGSIAPVVGPILGGLIVDFVGWRGVFWLLALLNLLMWLGVWRFVPESLPAEKRRTFTLKAVRDAFTQLSKDRAFVGYSLGFMFSFVTMFAYVSASPYVLQEHYGFTPIQYAVIFAVNTTGLAILTIINRRIVGRTGPLILSRIFNLVQLAATIYLIAVTVMGLNRWFVLVGLFVVVASNGVNLGNNSALAIDRAQGVTGTASAIMGAGQFMFAGIVSPVVGIVAGFGMSQPIAMAVVMFLACVVATIGIQWIGAGTTRKLKA</sequence>
<evidence type="ECO:0000313" key="11">
    <source>
        <dbReference type="Proteomes" id="UP000198929"/>
    </source>
</evidence>
<keyword evidence="5 8" id="KW-0812">Transmembrane</keyword>
<dbReference type="PROSITE" id="PS50850">
    <property type="entry name" value="MFS"/>
    <property type="match status" value="1"/>
</dbReference>
<dbReference type="InterPro" id="IPR005829">
    <property type="entry name" value="Sugar_transporter_CS"/>
</dbReference>
<feature type="transmembrane region" description="Helical" evidence="8">
    <location>
        <begin position="317"/>
        <end position="342"/>
    </location>
</feature>
<feature type="transmembrane region" description="Helical" evidence="8">
    <location>
        <begin position="145"/>
        <end position="164"/>
    </location>
</feature>
<dbReference type="InterPro" id="IPR004812">
    <property type="entry name" value="Efflux_drug-R_Bcr/CmlA"/>
</dbReference>
<dbReference type="EMBL" id="FOGQ01000001">
    <property type="protein sequence ID" value="SER41817.1"/>
    <property type="molecule type" value="Genomic_DNA"/>
</dbReference>
<reference evidence="11" key="1">
    <citation type="submission" date="2016-10" db="EMBL/GenBank/DDBJ databases">
        <authorList>
            <person name="Varghese N."/>
            <person name="Submissions S."/>
        </authorList>
    </citation>
    <scope>NUCLEOTIDE SEQUENCE [LARGE SCALE GENOMIC DNA]</scope>
    <source>
        <strain evidence="11">DSM 20524</strain>
    </source>
</reference>
<dbReference type="Gene3D" id="1.20.1720.10">
    <property type="entry name" value="Multidrug resistance protein D"/>
    <property type="match status" value="1"/>
</dbReference>
<feature type="transmembrane region" description="Helical" evidence="8">
    <location>
        <begin position="354"/>
        <end position="377"/>
    </location>
</feature>
<dbReference type="InterPro" id="IPR011701">
    <property type="entry name" value="MFS"/>
</dbReference>
<dbReference type="GO" id="GO:0005886">
    <property type="term" value="C:plasma membrane"/>
    <property type="evidence" value="ECO:0007669"/>
    <property type="project" value="UniProtKB-SubCell"/>
</dbReference>
<dbReference type="SUPFAM" id="SSF103473">
    <property type="entry name" value="MFS general substrate transporter"/>
    <property type="match status" value="1"/>
</dbReference>
<evidence type="ECO:0000256" key="1">
    <source>
        <dbReference type="ARBA" id="ARBA00004651"/>
    </source>
</evidence>
<comment type="subcellular location">
    <subcellularLocation>
        <location evidence="1">Cell membrane</location>
        <topology evidence="1">Multi-pass membrane protein</topology>
    </subcellularLocation>
</comment>